<reference evidence="2" key="1">
    <citation type="submission" date="2016-10" db="EMBL/GenBank/DDBJ databases">
        <authorList>
            <person name="Varghese N."/>
            <person name="Submissions S."/>
        </authorList>
    </citation>
    <scope>NUCLEOTIDE SEQUENCE [LARGE SCALE GENOMIC DNA]</scope>
    <source>
        <strain evidence="2">CGMCC 4.3516</strain>
    </source>
</reference>
<dbReference type="STRING" id="58114.SAMN05216270_11441"/>
<evidence type="ECO:0000313" key="1">
    <source>
        <dbReference type="EMBL" id="SDE16079.1"/>
    </source>
</evidence>
<evidence type="ECO:0000313" key="2">
    <source>
        <dbReference type="Proteomes" id="UP000198949"/>
    </source>
</evidence>
<protein>
    <submittedName>
        <fullName evidence="1">Uncharacterized protein</fullName>
    </submittedName>
</protein>
<sequence length="180" mass="18958">MPTPSPIVVRGAVTTLEAPWYGDAAAAEIAAALGAAGRTAYTAPVGPATARPRAVLDSSIRPEHSILFLDAGMEVITGYDGGEWAGPEWSLYWGTWSPAGTLATPGTGRWSFLSRRVLTEDRGIGGLDPARTITPILKRLNAFERPPETTEAQRAALADARRLAIRALEASEHGEPGAAD</sequence>
<accession>A0A1G7AMJ9</accession>
<organism evidence="1 2">
    <name type="scientific">Glycomyces harbinensis</name>
    <dbReference type="NCBI Taxonomy" id="58114"/>
    <lineage>
        <taxon>Bacteria</taxon>
        <taxon>Bacillati</taxon>
        <taxon>Actinomycetota</taxon>
        <taxon>Actinomycetes</taxon>
        <taxon>Glycomycetales</taxon>
        <taxon>Glycomycetaceae</taxon>
        <taxon>Glycomyces</taxon>
    </lineage>
</organism>
<keyword evidence="2" id="KW-1185">Reference proteome</keyword>
<dbReference type="AlphaFoldDB" id="A0A1G7AMJ9"/>
<dbReference type="EMBL" id="FNAD01000014">
    <property type="protein sequence ID" value="SDE16079.1"/>
    <property type="molecule type" value="Genomic_DNA"/>
</dbReference>
<dbReference type="Proteomes" id="UP000198949">
    <property type="component" value="Unassembled WGS sequence"/>
</dbReference>
<dbReference type="RefSeq" id="WP_091039310.1">
    <property type="nucleotide sequence ID" value="NZ_FNAD01000014.1"/>
</dbReference>
<proteinExistence type="predicted"/>
<gene>
    <name evidence="1" type="ORF">SAMN05216270_11441</name>
</gene>
<name>A0A1G7AMJ9_9ACTN</name>